<protein>
    <submittedName>
        <fullName evidence="1">Uncharacterized protein</fullName>
    </submittedName>
</protein>
<name>A0A075G3D2_9ARCH</name>
<accession>A0A075G3D2</accession>
<proteinExistence type="predicted"/>
<evidence type="ECO:0000313" key="1">
    <source>
        <dbReference type="EMBL" id="AIE96322.1"/>
    </source>
</evidence>
<organism evidence="1">
    <name type="scientific">uncultured marine thaumarchaeote AD1000_77_H06</name>
    <dbReference type="NCBI Taxonomy" id="1455940"/>
    <lineage>
        <taxon>Archaea</taxon>
        <taxon>Nitrososphaerota</taxon>
        <taxon>environmental samples</taxon>
    </lineage>
</organism>
<sequence length="102" mass="11469">MKLLDKINIHFNYNFLLLPDKCSIREGNKDCVNPPEYLITVVSNSDEFMLGITCEKHKASVSSKIGTLQNDGKIPKGTIKFENLKSVQTDCIRGDPDDLIQL</sequence>
<dbReference type="AlphaFoldDB" id="A0A075G3D2"/>
<reference evidence="1" key="1">
    <citation type="journal article" date="2014" name="Genome Biol. Evol.">
        <title>Pangenome evidence for extensive interdomain horizontal transfer affecting lineage core and shell genes in uncultured planktonic thaumarchaeota and euryarchaeota.</title>
        <authorList>
            <person name="Deschamps P."/>
            <person name="Zivanovic Y."/>
            <person name="Moreira D."/>
            <person name="Rodriguez-Valera F."/>
            <person name="Lopez-Garcia P."/>
        </authorList>
    </citation>
    <scope>NUCLEOTIDE SEQUENCE</scope>
</reference>
<dbReference type="EMBL" id="KF900476">
    <property type="protein sequence ID" value="AIE96322.1"/>
    <property type="molecule type" value="Genomic_DNA"/>
</dbReference>